<evidence type="ECO:0000259" key="1">
    <source>
        <dbReference type="Pfam" id="PF13577"/>
    </source>
</evidence>
<feature type="domain" description="SnoaL-like" evidence="1">
    <location>
        <begin position="4"/>
        <end position="129"/>
    </location>
</feature>
<sequence>MELEELIAREKVRDTVARYAWSGDRFRLAELAGCFTEDGVLEVKGGGAARGRAAIEEMLGGNGRAGGRPAGDGFFLRHFVTNLTFDSVTAERVETSAYFMVLTDRGPDHWGRYRDVYVPVADRWLLRHRLASVDAAREEGWFAGRAE</sequence>
<protein>
    <submittedName>
        <fullName evidence="2">Nuclear transport factor 2 family protein</fullName>
    </submittedName>
</protein>
<proteinExistence type="predicted"/>
<dbReference type="InterPro" id="IPR037401">
    <property type="entry name" value="SnoaL-like"/>
</dbReference>
<reference evidence="2" key="1">
    <citation type="submission" date="2022-10" db="EMBL/GenBank/DDBJ databases">
        <title>The complete genomes of actinobacterial strains from the NBC collection.</title>
        <authorList>
            <person name="Joergensen T.S."/>
            <person name="Alvarez Arevalo M."/>
            <person name="Sterndorff E.B."/>
            <person name="Faurdal D."/>
            <person name="Vuksanovic O."/>
            <person name="Mourched A.-S."/>
            <person name="Charusanti P."/>
            <person name="Shaw S."/>
            <person name="Blin K."/>
            <person name="Weber T."/>
        </authorList>
    </citation>
    <scope>NUCLEOTIDE SEQUENCE</scope>
    <source>
        <strain evidence="2">NBC_00148</strain>
    </source>
</reference>
<dbReference type="AlphaFoldDB" id="A0AAU1M2S8"/>
<name>A0AAU1M2S8_9ACTN</name>
<gene>
    <name evidence="2" type="ORF">OG222_33495</name>
</gene>
<organism evidence="2">
    <name type="scientific">Streptomyces sp. NBC_00148</name>
    <dbReference type="NCBI Taxonomy" id="2903626"/>
    <lineage>
        <taxon>Bacteria</taxon>
        <taxon>Bacillati</taxon>
        <taxon>Actinomycetota</taxon>
        <taxon>Actinomycetes</taxon>
        <taxon>Kitasatosporales</taxon>
        <taxon>Streptomycetaceae</taxon>
        <taxon>Streptomyces</taxon>
    </lineage>
</organism>
<evidence type="ECO:0000313" key="2">
    <source>
        <dbReference type="EMBL" id="WTQ77757.1"/>
    </source>
</evidence>
<dbReference type="Pfam" id="PF13577">
    <property type="entry name" value="SnoaL_4"/>
    <property type="match status" value="1"/>
</dbReference>
<accession>A0AAU1M2S8</accession>
<dbReference type="InterPro" id="IPR032710">
    <property type="entry name" value="NTF2-like_dom_sf"/>
</dbReference>
<dbReference type="EMBL" id="CP108169">
    <property type="protein sequence ID" value="WTQ77757.1"/>
    <property type="molecule type" value="Genomic_DNA"/>
</dbReference>
<dbReference type="Gene3D" id="3.10.450.50">
    <property type="match status" value="1"/>
</dbReference>
<dbReference type="SUPFAM" id="SSF54427">
    <property type="entry name" value="NTF2-like"/>
    <property type="match status" value="1"/>
</dbReference>